<dbReference type="EMBL" id="LAZR01001582">
    <property type="protein sequence ID" value="KKN42406.1"/>
    <property type="molecule type" value="Genomic_DNA"/>
</dbReference>
<sequence>MSTSVEAEQVLKDLIHDPDELRYVKAFMKIPNKQRQDVPFIPYPVQQRLIDNHSNRDVWVKDSQCGSTSIVSSVMLKRTITHPNTTTVIMAHDEFTTQRLLHRVQVFYDSIHPSLKPEMDHRSAYEKRFPDINSVIYISTARSQVAGRGEPIHNLLFSEAGFYVPEARERIIIPALQRVPPDGWVVIESTPNGQDAILYEEVQRVIAGDSVFKMQTVFWWDNPDNWLPVNTPLAMPDEDRRITDYSEEEEELILAHGLSEDQVRWRRYKIRESGEMFFQEHMESLDSCFLVTGRPFYPPDLTIPMSRECYPAPHTGPQSARMWFDREDKGRYVMGVDPGQGKTTKSVASVWRVWPPPVEDEPYRGPQHVCKISDWIEPITFAPIVRELAEYYNMAFIVLEANSHGVGLVALLRNYPNLYWREDIVSGKKSSVIGWYTSPSTKPFMMQQFKAQLPHLEIRDAELMSQIRGFREEADRLGHMRAVPTTLDDDHDAACLAIIGVTGAILNPNRGFKGGSGFTSWDR</sequence>
<accession>A0A0F9SZW9</accession>
<proteinExistence type="predicted"/>
<dbReference type="Gene3D" id="3.30.420.240">
    <property type="match status" value="1"/>
</dbReference>
<name>A0A0F9SZW9_9ZZZZ</name>
<reference evidence="1" key="1">
    <citation type="journal article" date="2015" name="Nature">
        <title>Complex archaea that bridge the gap between prokaryotes and eukaryotes.</title>
        <authorList>
            <person name="Spang A."/>
            <person name="Saw J.H."/>
            <person name="Jorgensen S.L."/>
            <person name="Zaremba-Niedzwiedzka K."/>
            <person name="Martijn J."/>
            <person name="Lind A.E."/>
            <person name="van Eijk R."/>
            <person name="Schleper C."/>
            <person name="Guy L."/>
            <person name="Ettema T.J."/>
        </authorList>
    </citation>
    <scope>NUCLEOTIDE SEQUENCE</scope>
</reference>
<dbReference type="InterPro" id="IPR027417">
    <property type="entry name" value="P-loop_NTPase"/>
</dbReference>
<comment type="caution">
    <text evidence="1">The sequence shown here is derived from an EMBL/GenBank/DDBJ whole genome shotgun (WGS) entry which is preliminary data.</text>
</comment>
<protein>
    <recommendedName>
        <fullName evidence="2">Terminase large subunit gp17-like C-terminal domain-containing protein</fullName>
    </recommendedName>
</protein>
<gene>
    <name evidence="1" type="ORF">LCGC14_0713470</name>
</gene>
<dbReference type="Gene3D" id="3.40.50.300">
    <property type="entry name" value="P-loop containing nucleotide triphosphate hydrolases"/>
    <property type="match status" value="1"/>
</dbReference>
<organism evidence="1">
    <name type="scientific">marine sediment metagenome</name>
    <dbReference type="NCBI Taxonomy" id="412755"/>
    <lineage>
        <taxon>unclassified sequences</taxon>
        <taxon>metagenomes</taxon>
        <taxon>ecological metagenomes</taxon>
    </lineage>
</organism>
<evidence type="ECO:0008006" key="2">
    <source>
        <dbReference type="Google" id="ProtNLM"/>
    </source>
</evidence>
<dbReference type="AlphaFoldDB" id="A0A0F9SZW9"/>
<evidence type="ECO:0000313" key="1">
    <source>
        <dbReference type="EMBL" id="KKN42406.1"/>
    </source>
</evidence>